<protein>
    <submittedName>
        <fullName evidence="5">LacI family transcriptional regulator</fullName>
    </submittedName>
</protein>
<dbReference type="InterPro" id="IPR028082">
    <property type="entry name" value="Peripla_BP_I"/>
</dbReference>
<name>A0A6C9EEW1_ECOLX</name>
<keyword evidence="2" id="KW-0238">DNA-binding</keyword>
<organism evidence="5">
    <name type="scientific">Escherichia coli</name>
    <dbReference type="NCBI Taxonomy" id="562"/>
    <lineage>
        <taxon>Bacteria</taxon>
        <taxon>Pseudomonadati</taxon>
        <taxon>Pseudomonadota</taxon>
        <taxon>Gammaproteobacteria</taxon>
        <taxon>Enterobacterales</taxon>
        <taxon>Enterobacteriaceae</taxon>
        <taxon>Escherichia</taxon>
    </lineage>
</organism>
<keyword evidence="3" id="KW-0804">Transcription</keyword>
<evidence type="ECO:0000256" key="3">
    <source>
        <dbReference type="ARBA" id="ARBA00023163"/>
    </source>
</evidence>
<gene>
    <name evidence="5" type="ORF">GKG27_26820</name>
</gene>
<dbReference type="GO" id="GO:0003677">
    <property type="term" value="F:DNA binding"/>
    <property type="evidence" value="ECO:0007669"/>
    <property type="project" value="UniProtKB-KW"/>
</dbReference>
<accession>A0A6C9EEW1</accession>
<dbReference type="AlphaFoldDB" id="A0A6C9EEW1"/>
<evidence type="ECO:0000259" key="4">
    <source>
        <dbReference type="Pfam" id="PF13377"/>
    </source>
</evidence>
<evidence type="ECO:0000256" key="2">
    <source>
        <dbReference type="ARBA" id="ARBA00023125"/>
    </source>
</evidence>
<dbReference type="InterPro" id="IPR046335">
    <property type="entry name" value="LacI/GalR-like_sensor"/>
</dbReference>
<feature type="non-terminal residue" evidence="5">
    <location>
        <position position="1"/>
    </location>
</feature>
<dbReference type="Gene3D" id="3.40.50.2300">
    <property type="match status" value="1"/>
</dbReference>
<reference evidence="5" key="1">
    <citation type="journal article" date="2019" name="Nat. Med.">
        <title>A library of human gut bacterial isolates paired with longitudinal multiomics data enables mechanistic microbiome research.</title>
        <authorList>
            <person name="Poyet M."/>
            <person name="Groussin M."/>
            <person name="Gibbons S.M."/>
            <person name="Avila-Pacheco J."/>
            <person name="Jiang X."/>
            <person name="Kearney S.M."/>
            <person name="Perrotta A.R."/>
            <person name="Berdy B."/>
            <person name="Zhao S."/>
            <person name="Lieberman T.D."/>
            <person name="Swanson P.K."/>
            <person name="Smith M."/>
            <person name="Roesemann S."/>
            <person name="Alexander J.E."/>
            <person name="Rich S.A."/>
            <person name="Livny J."/>
            <person name="Vlamakis H."/>
            <person name="Clish C."/>
            <person name="Bullock K."/>
            <person name="Deik A."/>
            <person name="Scott J."/>
            <person name="Pierce K.A."/>
            <person name="Xavier R.J."/>
            <person name="Alm E.J."/>
        </authorList>
    </citation>
    <scope>NUCLEOTIDE SEQUENCE</scope>
    <source>
        <strain evidence="5">BIOML-A260</strain>
    </source>
</reference>
<dbReference type="SUPFAM" id="SSF53822">
    <property type="entry name" value="Periplasmic binding protein-like I"/>
    <property type="match status" value="1"/>
</dbReference>
<dbReference type="EMBL" id="WKYP01000283">
    <property type="protein sequence ID" value="MSD82562.1"/>
    <property type="molecule type" value="Genomic_DNA"/>
</dbReference>
<proteinExistence type="predicted"/>
<evidence type="ECO:0000313" key="5">
    <source>
        <dbReference type="EMBL" id="MSD82562.1"/>
    </source>
</evidence>
<evidence type="ECO:0000256" key="1">
    <source>
        <dbReference type="ARBA" id="ARBA00023015"/>
    </source>
</evidence>
<comment type="caution">
    <text evidence="5">The sequence shown here is derived from an EMBL/GenBank/DDBJ whole genome shotgun (WGS) entry which is preliminary data.</text>
</comment>
<dbReference type="Pfam" id="PF13377">
    <property type="entry name" value="Peripla_BP_3"/>
    <property type="match status" value="1"/>
</dbReference>
<sequence length="149" mass="15793">YLTLEQELTSAGVKYEFVEAGEVMDFAGYHRAVSNALDKVTTDGVDAVVSSDIGASFCVREALGRGISIPDELQIVAYDGTYLTDLAGMKLTAVAQDFSAIAQSAADHIVQAIANEEVAAANASRKNIPKPFEPNVLIPMTLVPGDTTR</sequence>
<feature type="domain" description="Transcriptional regulator LacI/GalR-like sensor" evidence="4">
    <location>
        <begin position="47"/>
        <end position="148"/>
    </location>
</feature>
<keyword evidence="1" id="KW-0805">Transcription regulation</keyword>